<dbReference type="Pfam" id="PF00345">
    <property type="entry name" value="PapD_N"/>
    <property type="match status" value="1"/>
</dbReference>
<dbReference type="GO" id="GO:0030288">
    <property type="term" value="C:outer membrane-bounded periplasmic space"/>
    <property type="evidence" value="ECO:0007669"/>
    <property type="project" value="InterPro"/>
</dbReference>
<keyword evidence="5" id="KW-0574">Periplasm</keyword>
<keyword evidence="4" id="KW-0732">Signal</keyword>
<dbReference type="AlphaFoldDB" id="A0A502GKQ5"/>
<organism evidence="11 12">
    <name type="scientific">Ewingella americana</name>
    <dbReference type="NCBI Taxonomy" id="41202"/>
    <lineage>
        <taxon>Bacteria</taxon>
        <taxon>Pseudomonadati</taxon>
        <taxon>Pseudomonadota</taxon>
        <taxon>Gammaproteobacteria</taxon>
        <taxon>Enterobacterales</taxon>
        <taxon>Yersiniaceae</taxon>
        <taxon>Ewingella</taxon>
    </lineage>
</organism>
<dbReference type="InterPro" id="IPR016148">
    <property type="entry name" value="Pili_assmbl_chaperone_C"/>
</dbReference>
<gene>
    <name evidence="11" type="ORF">EAH77_13075</name>
</gene>
<comment type="caution">
    <text evidence="11">The sequence shown here is derived from an EMBL/GenBank/DDBJ whole genome shotgun (WGS) entry which is preliminary data.</text>
</comment>
<reference evidence="11 12" key="1">
    <citation type="journal article" date="2019" name="Environ. Microbiol.">
        <title>Species interactions and distinct microbial communities in high Arctic permafrost affected cryosols are associated with the CH4 and CO2 gas fluxes.</title>
        <authorList>
            <person name="Altshuler I."/>
            <person name="Hamel J."/>
            <person name="Turney S."/>
            <person name="Magnuson E."/>
            <person name="Levesque R."/>
            <person name="Greer C."/>
            <person name="Whyte L.G."/>
        </authorList>
    </citation>
    <scope>NUCLEOTIDE SEQUENCE [LARGE SCALE GENOMIC DNA]</scope>
    <source>
        <strain evidence="11 12">E4</strain>
    </source>
</reference>
<protein>
    <submittedName>
        <fullName evidence="11">Molecular chaperone</fullName>
    </submittedName>
</protein>
<dbReference type="InterPro" id="IPR001829">
    <property type="entry name" value="Pili_assmbl_chaperone_bac"/>
</dbReference>
<dbReference type="Gene3D" id="2.60.40.10">
    <property type="entry name" value="Immunoglobulins"/>
    <property type="match status" value="2"/>
</dbReference>
<evidence type="ECO:0000256" key="2">
    <source>
        <dbReference type="ARBA" id="ARBA00007399"/>
    </source>
</evidence>
<comment type="subcellular location">
    <subcellularLocation>
        <location evidence="1 8">Periplasm</location>
    </subcellularLocation>
</comment>
<dbReference type="SUPFAM" id="SSF49354">
    <property type="entry name" value="PapD-like"/>
    <property type="match status" value="1"/>
</dbReference>
<dbReference type="InterPro" id="IPR008962">
    <property type="entry name" value="PapD-like_sf"/>
</dbReference>
<accession>A0A502GKQ5</accession>
<evidence type="ECO:0000259" key="10">
    <source>
        <dbReference type="Pfam" id="PF02753"/>
    </source>
</evidence>
<evidence type="ECO:0000313" key="11">
    <source>
        <dbReference type="EMBL" id="TPG61566.1"/>
    </source>
</evidence>
<dbReference type="Pfam" id="PF02753">
    <property type="entry name" value="PapD_C"/>
    <property type="match status" value="1"/>
</dbReference>
<dbReference type="EMBL" id="RCZD01000006">
    <property type="protein sequence ID" value="TPG61566.1"/>
    <property type="molecule type" value="Genomic_DNA"/>
</dbReference>
<keyword evidence="6 8" id="KW-0143">Chaperone</keyword>
<keyword evidence="7" id="KW-0393">Immunoglobulin domain</keyword>
<keyword evidence="12" id="KW-1185">Reference proteome</keyword>
<feature type="domain" description="Pili assembly chaperone N-terminal" evidence="9">
    <location>
        <begin position="24"/>
        <end position="149"/>
    </location>
</feature>
<dbReference type="InterPro" id="IPR018046">
    <property type="entry name" value="Pili_assmbl_chaperone_CS"/>
</dbReference>
<evidence type="ECO:0000256" key="6">
    <source>
        <dbReference type="ARBA" id="ARBA00023186"/>
    </source>
</evidence>
<dbReference type="InterPro" id="IPR013783">
    <property type="entry name" value="Ig-like_fold"/>
</dbReference>
<evidence type="ECO:0000259" key="9">
    <source>
        <dbReference type="Pfam" id="PF00345"/>
    </source>
</evidence>
<evidence type="ECO:0000256" key="4">
    <source>
        <dbReference type="ARBA" id="ARBA00022729"/>
    </source>
</evidence>
<dbReference type="OrthoDB" id="9131059at2"/>
<evidence type="ECO:0000256" key="1">
    <source>
        <dbReference type="ARBA" id="ARBA00004418"/>
    </source>
</evidence>
<evidence type="ECO:0000256" key="7">
    <source>
        <dbReference type="ARBA" id="ARBA00023319"/>
    </source>
</evidence>
<comment type="similarity">
    <text evidence="2 8">Belongs to the periplasmic pilus chaperone family.</text>
</comment>
<dbReference type="SUPFAM" id="SSF49584">
    <property type="entry name" value="Periplasmic chaperone C-domain"/>
    <property type="match status" value="1"/>
</dbReference>
<keyword evidence="3" id="KW-1029">Fimbrium biogenesis</keyword>
<name>A0A502GKQ5_9GAMM</name>
<dbReference type="InterPro" id="IPR016147">
    <property type="entry name" value="Pili_assmbl_chaperone_N"/>
</dbReference>
<sequence length="242" mass="26976">MNIKTKLAVSLPLIFSLLIPAYASIQVMGTRVIFNAKEKEQSVRINNVGDAPALIQVWIDSRKESKIEDKENVPFIINPPISRINTGKGKVLRIFPTDETATKYPQDRESILWINILDVPPEDEDAAGKNLMNIAVRTRLKFFYRPAGLKGDLLTASQQVTWSMKKTAGGYSFTGSNNSPYYISYASIKLAGQDDNILQGDVIEPFSSKVFEFKNVNSAIAPVLSYTFITDLGAFVTKEFRS</sequence>
<dbReference type="PANTHER" id="PTHR30251">
    <property type="entry name" value="PILUS ASSEMBLY CHAPERONE"/>
    <property type="match status" value="1"/>
</dbReference>
<dbReference type="PANTHER" id="PTHR30251:SF2">
    <property type="entry name" value="FIMBRIAL CHAPERONE YADV-RELATED"/>
    <property type="match status" value="1"/>
</dbReference>
<dbReference type="PROSITE" id="PS00635">
    <property type="entry name" value="PILI_CHAPERONE"/>
    <property type="match status" value="1"/>
</dbReference>
<dbReference type="PRINTS" id="PR00969">
    <property type="entry name" value="CHAPERONPILI"/>
</dbReference>
<dbReference type="GO" id="GO:0071555">
    <property type="term" value="P:cell wall organization"/>
    <property type="evidence" value="ECO:0007669"/>
    <property type="project" value="InterPro"/>
</dbReference>
<evidence type="ECO:0000313" key="12">
    <source>
        <dbReference type="Proteomes" id="UP000317663"/>
    </source>
</evidence>
<dbReference type="InterPro" id="IPR050643">
    <property type="entry name" value="Periplasmic_pilus_chap"/>
</dbReference>
<dbReference type="Proteomes" id="UP000317663">
    <property type="component" value="Unassembled WGS sequence"/>
</dbReference>
<evidence type="ECO:0000256" key="5">
    <source>
        <dbReference type="ARBA" id="ARBA00022764"/>
    </source>
</evidence>
<proteinExistence type="inferred from homology"/>
<evidence type="ECO:0000256" key="3">
    <source>
        <dbReference type="ARBA" id="ARBA00022558"/>
    </source>
</evidence>
<feature type="domain" description="Pili assembly chaperone C-terminal" evidence="10">
    <location>
        <begin position="176"/>
        <end position="235"/>
    </location>
</feature>
<dbReference type="RefSeq" id="WP_140473243.1">
    <property type="nucleotide sequence ID" value="NZ_RCZD01000006.1"/>
</dbReference>
<evidence type="ECO:0000256" key="8">
    <source>
        <dbReference type="RuleBase" id="RU003918"/>
    </source>
</evidence>
<dbReference type="InterPro" id="IPR036316">
    <property type="entry name" value="Pili_assmbl_chap_C_dom_sf"/>
</dbReference>